<evidence type="ECO:0000313" key="2">
    <source>
        <dbReference type="EMBL" id="CAA9406660.1"/>
    </source>
</evidence>
<feature type="compositionally biased region" description="Basic residues" evidence="1">
    <location>
        <begin position="60"/>
        <end position="73"/>
    </location>
</feature>
<feature type="non-terminal residue" evidence="2">
    <location>
        <position position="1"/>
    </location>
</feature>
<feature type="non-terminal residue" evidence="2">
    <location>
        <position position="163"/>
    </location>
</feature>
<feature type="compositionally biased region" description="Basic and acidic residues" evidence="1">
    <location>
        <begin position="134"/>
        <end position="149"/>
    </location>
</feature>
<reference evidence="2" key="1">
    <citation type="submission" date="2020-02" db="EMBL/GenBank/DDBJ databases">
        <authorList>
            <person name="Meier V. D."/>
        </authorList>
    </citation>
    <scope>NUCLEOTIDE SEQUENCE</scope>
    <source>
        <strain evidence="2">AVDCRST_MAG66</strain>
    </source>
</reference>
<dbReference type="AlphaFoldDB" id="A0A6J4P5F9"/>
<proteinExistence type="predicted"/>
<accession>A0A6J4P5F9</accession>
<protein>
    <submittedName>
        <fullName evidence="2">Transcriptional regulator, AsnC family</fullName>
    </submittedName>
</protein>
<organism evidence="2">
    <name type="scientific">uncultured Pseudonocardia sp</name>
    <dbReference type="NCBI Taxonomy" id="211455"/>
    <lineage>
        <taxon>Bacteria</taxon>
        <taxon>Bacillati</taxon>
        <taxon>Actinomycetota</taxon>
        <taxon>Actinomycetes</taxon>
        <taxon>Pseudonocardiales</taxon>
        <taxon>Pseudonocardiaceae</taxon>
        <taxon>Pseudonocardia</taxon>
        <taxon>environmental samples</taxon>
    </lineage>
</organism>
<name>A0A6J4P5F9_9PSEU</name>
<feature type="region of interest" description="Disordered" evidence="1">
    <location>
        <begin position="1"/>
        <end position="163"/>
    </location>
</feature>
<feature type="compositionally biased region" description="Basic and acidic residues" evidence="1">
    <location>
        <begin position="1"/>
        <end position="13"/>
    </location>
</feature>
<sequence length="163" mass="17839">DHDGPRGHTEPGRRRAARRDGRGHRRAVADRRAPLLRGHRQGDRPVRGGGPAAGATAAGRRCHADRRRHRSAHARLPPAGHDRRPGGGRQPRGRRRAGRPAAGRLRGPHRRLVRPAGRGRGGERRAVAAPAQRAHPEHPRGAQHRDLRLPETAQADLRLGNAM</sequence>
<dbReference type="EMBL" id="CADCUS010000262">
    <property type="protein sequence ID" value="CAA9406660.1"/>
    <property type="molecule type" value="Genomic_DNA"/>
</dbReference>
<feature type="compositionally biased region" description="Basic residues" evidence="1">
    <location>
        <begin position="14"/>
        <end position="26"/>
    </location>
</feature>
<gene>
    <name evidence="2" type="ORF">AVDCRST_MAG66-1792</name>
</gene>
<evidence type="ECO:0000256" key="1">
    <source>
        <dbReference type="SAM" id="MobiDB-lite"/>
    </source>
</evidence>